<dbReference type="SMART" id="SM00448">
    <property type="entry name" value="REC"/>
    <property type="match status" value="1"/>
</dbReference>
<proteinExistence type="predicted"/>
<dbReference type="PANTHER" id="PTHR43280:SF2">
    <property type="entry name" value="HTH-TYPE TRANSCRIPTIONAL REGULATOR EXSA"/>
    <property type="match status" value="1"/>
</dbReference>
<dbReference type="PANTHER" id="PTHR43280">
    <property type="entry name" value="ARAC-FAMILY TRANSCRIPTIONAL REGULATOR"/>
    <property type="match status" value="1"/>
</dbReference>
<evidence type="ECO:0000313" key="7">
    <source>
        <dbReference type="EMBL" id="MFB9328256.1"/>
    </source>
</evidence>
<dbReference type="EMBL" id="JBHMDO010000033">
    <property type="protein sequence ID" value="MFB9328256.1"/>
    <property type="molecule type" value="Genomic_DNA"/>
</dbReference>
<reference evidence="7 8" key="1">
    <citation type="submission" date="2024-09" db="EMBL/GenBank/DDBJ databases">
        <authorList>
            <person name="Sun Q."/>
            <person name="Mori K."/>
        </authorList>
    </citation>
    <scope>NUCLEOTIDE SEQUENCE [LARGE SCALE GENOMIC DNA]</scope>
    <source>
        <strain evidence="7 8">TISTR 2452</strain>
    </source>
</reference>
<evidence type="ECO:0000256" key="2">
    <source>
        <dbReference type="ARBA" id="ARBA00023125"/>
    </source>
</evidence>
<keyword evidence="1" id="KW-0805">Transcription regulation</keyword>
<evidence type="ECO:0000256" key="4">
    <source>
        <dbReference type="PROSITE-ProRule" id="PRU00169"/>
    </source>
</evidence>
<comment type="caution">
    <text evidence="7">The sequence shown here is derived from an EMBL/GenBank/DDBJ whole genome shotgun (WGS) entry which is preliminary data.</text>
</comment>
<dbReference type="Gene3D" id="1.10.10.60">
    <property type="entry name" value="Homeodomain-like"/>
    <property type="match status" value="2"/>
</dbReference>
<accession>A0ABV5KUK8</accession>
<dbReference type="SMART" id="SM00342">
    <property type="entry name" value="HTH_ARAC"/>
    <property type="match status" value="1"/>
</dbReference>
<dbReference type="InterPro" id="IPR009057">
    <property type="entry name" value="Homeodomain-like_sf"/>
</dbReference>
<evidence type="ECO:0000259" key="6">
    <source>
        <dbReference type="PROSITE" id="PS50110"/>
    </source>
</evidence>
<dbReference type="InterPro" id="IPR018060">
    <property type="entry name" value="HTH_AraC"/>
</dbReference>
<evidence type="ECO:0000256" key="1">
    <source>
        <dbReference type="ARBA" id="ARBA00023015"/>
    </source>
</evidence>
<dbReference type="SUPFAM" id="SSF52172">
    <property type="entry name" value="CheY-like"/>
    <property type="match status" value="1"/>
</dbReference>
<dbReference type="Proteomes" id="UP001589747">
    <property type="component" value="Unassembled WGS sequence"/>
</dbReference>
<keyword evidence="8" id="KW-1185">Reference proteome</keyword>
<protein>
    <submittedName>
        <fullName evidence="7">Response regulator</fullName>
    </submittedName>
</protein>
<dbReference type="PROSITE" id="PS01124">
    <property type="entry name" value="HTH_ARAC_FAMILY_2"/>
    <property type="match status" value="1"/>
</dbReference>
<evidence type="ECO:0000256" key="3">
    <source>
        <dbReference type="ARBA" id="ARBA00023163"/>
    </source>
</evidence>
<feature type="domain" description="Response regulatory" evidence="6">
    <location>
        <begin position="8"/>
        <end position="125"/>
    </location>
</feature>
<dbReference type="InterPro" id="IPR001789">
    <property type="entry name" value="Sig_transdc_resp-reg_receiver"/>
</dbReference>
<dbReference type="PROSITE" id="PS50110">
    <property type="entry name" value="RESPONSE_REGULATORY"/>
    <property type="match status" value="1"/>
</dbReference>
<dbReference type="InterPro" id="IPR041522">
    <property type="entry name" value="CdaR_GGDEF"/>
</dbReference>
<evidence type="ECO:0000313" key="8">
    <source>
        <dbReference type="Proteomes" id="UP001589747"/>
    </source>
</evidence>
<dbReference type="RefSeq" id="WP_377497383.1">
    <property type="nucleotide sequence ID" value="NZ_JBHMDO010000033.1"/>
</dbReference>
<keyword evidence="3" id="KW-0804">Transcription</keyword>
<dbReference type="Gene3D" id="3.40.50.2300">
    <property type="match status" value="1"/>
</dbReference>
<keyword evidence="2" id="KW-0238">DNA-binding</keyword>
<evidence type="ECO:0000259" key="5">
    <source>
        <dbReference type="PROSITE" id="PS01124"/>
    </source>
</evidence>
<sequence>MMAEQRYKVVIADDEPLILRSLRAAIPWQELGLAIVGEARNGEEALLLAREHAPHLVISDIRMPTLDGIAMMKQVIDGGLAPIFIFVSGYGEFEYAREALRQGAFDYLLKPIDHEELTGMIVRAIDKLNRQQSSRLENDRLVHSVQALSMLARERMLAELIEGTPRPLTQLHWLESSELEQPYFMVVIQLDPNVNAYRRWSPEERQLWAFAVRNIIEEWSDRYGGLVVFPFHSGEWVLLFPDASADAKRELGAELTQVVGVYAKLSCHVGISGTVSGLDRLSLAYEAATMALNRKFFAESRRVFLEEELIGSAAEPVLYPKELELKLARCAQLLDVDGFTEGLVELRDYFERSALTKAQAGGVMAGLAAGLYRRFEHEPAAEGASLHELMVRLQEAQSPGDWIGQLKHAFAELMKSGLGKPSKEDAKSMTEKAIRYMEARYANDLGIEEVSQVAGLSTSQFCATFKSLTGYTFLEYLTQYRMDKAKYILRHTEVKVYQIAPLVGYQDPKYFTQVFKRTTGLTPSEYREKARIDGVHAASDSKLER</sequence>
<organism evidence="7 8">
    <name type="scientific">Paenibacillus aurantiacus</name>
    <dbReference type="NCBI Taxonomy" id="1936118"/>
    <lineage>
        <taxon>Bacteria</taxon>
        <taxon>Bacillati</taxon>
        <taxon>Bacillota</taxon>
        <taxon>Bacilli</taxon>
        <taxon>Bacillales</taxon>
        <taxon>Paenibacillaceae</taxon>
        <taxon>Paenibacillus</taxon>
    </lineage>
</organism>
<gene>
    <name evidence="7" type="ORF">ACFFSY_20190</name>
</gene>
<dbReference type="InterPro" id="IPR011006">
    <property type="entry name" value="CheY-like_superfamily"/>
</dbReference>
<dbReference type="CDD" id="cd17536">
    <property type="entry name" value="REC_YesN-like"/>
    <property type="match status" value="1"/>
</dbReference>
<dbReference type="Pfam" id="PF00072">
    <property type="entry name" value="Response_reg"/>
    <property type="match status" value="1"/>
</dbReference>
<name>A0ABV5KUK8_9BACL</name>
<dbReference type="PRINTS" id="PR00032">
    <property type="entry name" value="HTHARAC"/>
</dbReference>
<dbReference type="InterPro" id="IPR020449">
    <property type="entry name" value="Tscrpt_reg_AraC-type_HTH"/>
</dbReference>
<feature type="domain" description="HTH araC/xylS-type" evidence="5">
    <location>
        <begin position="431"/>
        <end position="529"/>
    </location>
</feature>
<dbReference type="SUPFAM" id="SSF46689">
    <property type="entry name" value="Homeodomain-like"/>
    <property type="match status" value="2"/>
</dbReference>
<feature type="modified residue" description="4-aspartylphosphate" evidence="4">
    <location>
        <position position="60"/>
    </location>
</feature>
<dbReference type="Pfam" id="PF17853">
    <property type="entry name" value="GGDEF_2"/>
    <property type="match status" value="1"/>
</dbReference>
<keyword evidence="4" id="KW-0597">Phosphoprotein</keyword>
<dbReference type="Pfam" id="PF12833">
    <property type="entry name" value="HTH_18"/>
    <property type="match status" value="1"/>
</dbReference>